<evidence type="ECO:0008006" key="10">
    <source>
        <dbReference type="Google" id="ProtNLM"/>
    </source>
</evidence>
<gene>
    <name evidence="8" type="ORF">BSTOLATCC_MIC36155</name>
</gene>
<accession>A0AAU9JF62</accession>
<evidence type="ECO:0000256" key="4">
    <source>
        <dbReference type="ARBA" id="ARBA00022692"/>
    </source>
</evidence>
<keyword evidence="4 7" id="KW-0812">Transmembrane</keyword>
<feature type="transmembrane region" description="Helical" evidence="7">
    <location>
        <begin position="152"/>
        <end position="173"/>
    </location>
</feature>
<comment type="caution">
    <text evidence="8">The sequence shown here is derived from an EMBL/GenBank/DDBJ whole genome shotgun (WGS) entry which is preliminary data.</text>
</comment>
<evidence type="ECO:0000256" key="6">
    <source>
        <dbReference type="ARBA" id="ARBA00023136"/>
    </source>
</evidence>
<proteinExistence type="inferred from homology"/>
<evidence type="ECO:0000313" key="9">
    <source>
        <dbReference type="Proteomes" id="UP001162131"/>
    </source>
</evidence>
<sequence length="321" mass="36269">MNFNIIAIASGQFLSILNTFTGIFSKLLIILGLNTPLFQIVWNYFLLFVIYLSIIIYTKRQIAWKQLWKYALASLTDTQCNFLVILGYEYTSIISVFTLSNSSVIMVMILSFIFLKRRFSYWEYGGAGVALTGVICVVLSDLNSSKWEWGGTIHGDLCVLFGTLLYSITNIWSEHLFVNNHDPNTYLTTLGFSGMLITLTQSLIMEYDYITSIDSISQVGCYAGFAICLASMYSISPYYFVKYGATMYNLSLLTSLLYGVIFGVLLFHEGMSWFYIISFTLVLCGIVIYNKPKAKEVEKGNTLLALNDSQNKDELGISLNF</sequence>
<dbReference type="EMBL" id="CAJZBQ010000036">
    <property type="protein sequence ID" value="CAG9324363.1"/>
    <property type="molecule type" value="Genomic_DNA"/>
</dbReference>
<keyword evidence="6 7" id="KW-0472">Membrane</keyword>
<feature type="transmembrane region" description="Helical" evidence="7">
    <location>
        <begin position="273"/>
        <end position="289"/>
    </location>
</feature>
<dbReference type="PANTHER" id="PTHR14233:SF4">
    <property type="entry name" value="SOLUTE CARRIER FAMILY 35 MEMBER F2"/>
    <property type="match status" value="1"/>
</dbReference>
<dbReference type="InterPro" id="IPR052221">
    <property type="entry name" value="SLC35F_Transporter"/>
</dbReference>
<dbReference type="SUPFAM" id="SSF103481">
    <property type="entry name" value="Multidrug resistance efflux transporter EmrE"/>
    <property type="match status" value="1"/>
</dbReference>
<feature type="transmembrane region" description="Helical" evidence="7">
    <location>
        <begin position="94"/>
        <end position="114"/>
    </location>
</feature>
<dbReference type="InterPro" id="IPR009262">
    <property type="entry name" value="SLC35_F1/F2/F6"/>
</dbReference>
<feature type="transmembrane region" description="Helical" evidence="7">
    <location>
        <begin position="12"/>
        <end position="34"/>
    </location>
</feature>
<evidence type="ECO:0000256" key="5">
    <source>
        <dbReference type="ARBA" id="ARBA00022989"/>
    </source>
</evidence>
<reference evidence="8" key="1">
    <citation type="submission" date="2021-09" db="EMBL/GenBank/DDBJ databases">
        <authorList>
            <consortium name="AG Swart"/>
            <person name="Singh M."/>
            <person name="Singh A."/>
            <person name="Seah K."/>
            <person name="Emmerich C."/>
        </authorList>
    </citation>
    <scope>NUCLEOTIDE SEQUENCE</scope>
    <source>
        <strain evidence="8">ATCC30299</strain>
    </source>
</reference>
<keyword evidence="5 7" id="KW-1133">Transmembrane helix</keyword>
<evidence type="ECO:0000256" key="7">
    <source>
        <dbReference type="SAM" id="Phobius"/>
    </source>
</evidence>
<name>A0AAU9JF62_9CILI</name>
<organism evidence="8 9">
    <name type="scientific">Blepharisma stoltei</name>
    <dbReference type="NCBI Taxonomy" id="1481888"/>
    <lineage>
        <taxon>Eukaryota</taxon>
        <taxon>Sar</taxon>
        <taxon>Alveolata</taxon>
        <taxon>Ciliophora</taxon>
        <taxon>Postciliodesmatophora</taxon>
        <taxon>Heterotrichea</taxon>
        <taxon>Heterotrichida</taxon>
        <taxon>Blepharismidae</taxon>
        <taxon>Blepharisma</taxon>
    </lineage>
</organism>
<feature type="transmembrane region" description="Helical" evidence="7">
    <location>
        <begin position="40"/>
        <end position="58"/>
    </location>
</feature>
<comment type="similarity">
    <text evidence="2">Belongs to the SLC35F solute transporter family.</text>
</comment>
<feature type="transmembrane region" description="Helical" evidence="7">
    <location>
        <begin position="247"/>
        <end position="267"/>
    </location>
</feature>
<feature type="transmembrane region" description="Helical" evidence="7">
    <location>
        <begin position="185"/>
        <end position="204"/>
    </location>
</feature>
<feature type="transmembrane region" description="Helical" evidence="7">
    <location>
        <begin position="121"/>
        <end position="140"/>
    </location>
</feature>
<keyword evidence="3" id="KW-0813">Transport</keyword>
<evidence type="ECO:0000313" key="8">
    <source>
        <dbReference type="EMBL" id="CAG9324363.1"/>
    </source>
</evidence>
<dbReference type="InterPro" id="IPR037185">
    <property type="entry name" value="EmrE-like"/>
</dbReference>
<comment type="subcellular location">
    <subcellularLocation>
        <location evidence="1">Membrane</location>
        <topology evidence="1">Multi-pass membrane protein</topology>
    </subcellularLocation>
</comment>
<dbReference type="PANTHER" id="PTHR14233">
    <property type="entry name" value="DUF914-RELATED"/>
    <property type="match status" value="1"/>
</dbReference>
<dbReference type="GO" id="GO:0022857">
    <property type="term" value="F:transmembrane transporter activity"/>
    <property type="evidence" value="ECO:0007669"/>
    <property type="project" value="InterPro"/>
</dbReference>
<dbReference type="GO" id="GO:0016020">
    <property type="term" value="C:membrane"/>
    <property type="evidence" value="ECO:0007669"/>
    <property type="project" value="UniProtKB-SubCell"/>
</dbReference>
<evidence type="ECO:0000256" key="2">
    <source>
        <dbReference type="ARBA" id="ARBA00007863"/>
    </source>
</evidence>
<keyword evidence="9" id="KW-1185">Reference proteome</keyword>
<feature type="transmembrane region" description="Helical" evidence="7">
    <location>
        <begin position="216"/>
        <end position="235"/>
    </location>
</feature>
<evidence type="ECO:0000256" key="3">
    <source>
        <dbReference type="ARBA" id="ARBA00022448"/>
    </source>
</evidence>
<feature type="transmembrane region" description="Helical" evidence="7">
    <location>
        <begin position="70"/>
        <end position="88"/>
    </location>
</feature>
<dbReference type="AlphaFoldDB" id="A0AAU9JF62"/>
<evidence type="ECO:0000256" key="1">
    <source>
        <dbReference type="ARBA" id="ARBA00004141"/>
    </source>
</evidence>
<dbReference type="Proteomes" id="UP001162131">
    <property type="component" value="Unassembled WGS sequence"/>
</dbReference>
<protein>
    <recommendedName>
        <fullName evidence="10">Solute carrier family 35 member F2</fullName>
    </recommendedName>
</protein>
<dbReference type="Pfam" id="PF06027">
    <property type="entry name" value="SLC35F"/>
    <property type="match status" value="1"/>
</dbReference>